<accession>A0A060S267</accession>
<dbReference type="CDD" id="cd02910">
    <property type="entry name" value="cupin_Yhhw_N"/>
    <property type="match status" value="1"/>
</dbReference>
<dbReference type="AlphaFoldDB" id="A0A060S267"/>
<organism evidence="4 5">
    <name type="scientific">Pycnoporus cinnabarinus</name>
    <name type="common">Cinnabar-red polypore</name>
    <name type="synonym">Trametes cinnabarina</name>
    <dbReference type="NCBI Taxonomy" id="5643"/>
    <lineage>
        <taxon>Eukaryota</taxon>
        <taxon>Fungi</taxon>
        <taxon>Dikarya</taxon>
        <taxon>Basidiomycota</taxon>
        <taxon>Agaricomycotina</taxon>
        <taxon>Agaricomycetes</taxon>
        <taxon>Polyporales</taxon>
        <taxon>Polyporaceae</taxon>
        <taxon>Trametes</taxon>
    </lineage>
</organism>
<reference evidence="4" key="1">
    <citation type="submission" date="2014-01" db="EMBL/GenBank/DDBJ databases">
        <title>The genome of the white-rot fungus Pycnoporus cinnabarinus: a basidiomycete model with a versatile arsenal for lignocellulosic biomass breakdown.</title>
        <authorList>
            <person name="Levasseur A."/>
            <person name="Lomascolo A."/>
            <person name="Ruiz-Duenas F.J."/>
            <person name="Uzan E."/>
            <person name="Piumi F."/>
            <person name="Kues U."/>
            <person name="Ram A.F.J."/>
            <person name="Murat C."/>
            <person name="Haon M."/>
            <person name="Benoit I."/>
            <person name="Arfi Y."/>
            <person name="Chevret D."/>
            <person name="Drula E."/>
            <person name="Kwon M.J."/>
            <person name="Gouret P."/>
            <person name="Lesage-Meessen L."/>
            <person name="Lombard V."/>
            <person name="Mariette J."/>
            <person name="Noirot C."/>
            <person name="Park J."/>
            <person name="Patyshakuliyeva A."/>
            <person name="Wieneger R.A.B."/>
            <person name="Wosten H.A.B."/>
            <person name="Martin F."/>
            <person name="Coutinho P.M."/>
            <person name="de Vries R."/>
            <person name="Martinez A.T."/>
            <person name="Klopp C."/>
            <person name="Pontarotti P."/>
            <person name="Henrissat B."/>
            <person name="Record E."/>
        </authorList>
    </citation>
    <scope>NUCLEOTIDE SEQUENCE [LARGE SCALE GENOMIC DNA]</scope>
    <source>
        <strain evidence="4">BRFM137</strain>
    </source>
</reference>
<sequence length="283" mass="31426">MKLVPRRSNERGHADHGWLKTFHTFSFARQVFPGRFHESCLNLNILDSYHDPEHDHFGCLRVINEDRVAPHTGFGTHAHREFEIFSYVVSGELEHRDSMGNVEVMKRGDLQMTSAGTGIRHSEYSHGEKQVHFLQIWSVPSTRGLTPQYFTRHFSDEEKKDRWAHVVAPVDAPGVVEKREASGPAPVHSPLNLFATLLSPAKSLAHSFLSPSVQRKGYIHVVQTSGYNPGEASGAQIRVTGAGGGPIDLWEGDGAYILAAPGEELKVENVGSKVAEVLLFDME</sequence>
<evidence type="ECO:0000256" key="2">
    <source>
        <dbReference type="RuleBase" id="RU003457"/>
    </source>
</evidence>
<dbReference type="InterPro" id="IPR012093">
    <property type="entry name" value="Pirin"/>
</dbReference>
<evidence type="ECO:0000313" key="5">
    <source>
        <dbReference type="Proteomes" id="UP000029665"/>
    </source>
</evidence>
<dbReference type="InterPro" id="IPR014710">
    <property type="entry name" value="RmlC-like_jellyroll"/>
</dbReference>
<dbReference type="OMA" id="THHHREF"/>
<dbReference type="Pfam" id="PF02678">
    <property type="entry name" value="Pirin"/>
    <property type="match status" value="1"/>
</dbReference>
<evidence type="ECO:0000256" key="1">
    <source>
        <dbReference type="ARBA" id="ARBA00008416"/>
    </source>
</evidence>
<dbReference type="SUPFAM" id="SSF51182">
    <property type="entry name" value="RmlC-like cupins"/>
    <property type="match status" value="1"/>
</dbReference>
<gene>
    <name evidence="4" type="ORF">BN946_scf184815.g7</name>
</gene>
<dbReference type="InterPro" id="IPR003829">
    <property type="entry name" value="Pirin_N_dom"/>
</dbReference>
<dbReference type="Proteomes" id="UP000029665">
    <property type="component" value="Unassembled WGS sequence"/>
</dbReference>
<name>A0A060S267_PYCCI</name>
<proteinExistence type="inferred from homology"/>
<dbReference type="STRING" id="5643.A0A060S267"/>
<evidence type="ECO:0000313" key="4">
    <source>
        <dbReference type="EMBL" id="CDO68360.1"/>
    </source>
</evidence>
<comment type="caution">
    <text evidence="4">The sequence shown here is derived from an EMBL/GenBank/DDBJ whole genome shotgun (WGS) entry which is preliminary data.</text>
</comment>
<dbReference type="InterPro" id="IPR011051">
    <property type="entry name" value="RmlC_Cupin_sf"/>
</dbReference>
<evidence type="ECO:0000259" key="3">
    <source>
        <dbReference type="Pfam" id="PF02678"/>
    </source>
</evidence>
<dbReference type="OrthoDB" id="10261807at2759"/>
<dbReference type="EMBL" id="CCBP010000012">
    <property type="protein sequence ID" value="CDO68360.1"/>
    <property type="molecule type" value="Genomic_DNA"/>
</dbReference>
<comment type="similarity">
    <text evidence="1 2">Belongs to the pirin family.</text>
</comment>
<dbReference type="PANTHER" id="PTHR43212:SF3">
    <property type="entry name" value="QUERCETIN 2,3-DIOXYGENASE"/>
    <property type="match status" value="1"/>
</dbReference>
<keyword evidence="5" id="KW-1185">Reference proteome</keyword>
<dbReference type="HOGENOM" id="CLU_064194_3_1_1"/>
<dbReference type="Gene3D" id="2.60.120.10">
    <property type="entry name" value="Jelly Rolls"/>
    <property type="match status" value="2"/>
</dbReference>
<dbReference type="PANTHER" id="PTHR43212">
    <property type="entry name" value="QUERCETIN 2,3-DIOXYGENASE"/>
    <property type="match status" value="1"/>
</dbReference>
<feature type="domain" description="Pirin N-terminal" evidence="3">
    <location>
        <begin position="11"/>
        <end position="137"/>
    </location>
</feature>
<protein>
    <recommendedName>
        <fullName evidence="3">Pirin N-terminal domain-containing protein</fullName>
    </recommendedName>
</protein>